<name>A0A1A9GGL2_9ACTN</name>
<dbReference type="InterPro" id="IPR050700">
    <property type="entry name" value="YIM1/Zinc_Alcohol_DH_Fams"/>
</dbReference>
<dbReference type="PANTHER" id="PTHR11695">
    <property type="entry name" value="ALCOHOL DEHYDROGENASE RELATED"/>
    <property type="match status" value="1"/>
</dbReference>
<dbReference type="SMART" id="SM00829">
    <property type="entry name" value="PKS_ER"/>
    <property type="match status" value="1"/>
</dbReference>
<evidence type="ECO:0000313" key="2">
    <source>
        <dbReference type="EMBL" id="ANH36671.1"/>
    </source>
</evidence>
<dbReference type="SUPFAM" id="SSF51735">
    <property type="entry name" value="NAD(P)-binding Rossmann-fold domains"/>
    <property type="match status" value="1"/>
</dbReference>
<dbReference type="GO" id="GO:0043880">
    <property type="term" value="F:crotonyl-CoA reductase activity"/>
    <property type="evidence" value="ECO:0007669"/>
    <property type="project" value="UniProtKB-EC"/>
</dbReference>
<dbReference type="Proteomes" id="UP000077868">
    <property type="component" value="Chromosome"/>
</dbReference>
<dbReference type="AlphaFoldDB" id="A0A1A9GGL2"/>
<dbReference type="KEGG" id="ndk:I601_0217"/>
<dbReference type="EMBL" id="CP015079">
    <property type="protein sequence ID" value="ANH36671.1"/>
    <property type="molecule type" value="Genomic_DNA"/>
</dbReference>
<dbReference type="PATRIC" id="fig|1300347.3.peg.219"/>
<keyword evidence="3" id="KW-1185">Reference proteome</keyword>
<feature type="domain" description="Enoyl reductase (ER)" evidence="1">
    <location>
        <begin position="10"/>
        <end position="319"/>
    </location>
</feature>
<reference evidence="2 3" key="1">
    <citation type="submission" date="2016-03" db="EMBL/GenBank/DDBJ databases">
        <title>Complete genome sequence of a soil Actinobacterium, Nocardioides dokdonensis FR1436.</title>
        <authorList>
            <person name="Kwon S.-K."/>
            <person name="Kim K."/>
            <person name="Kim J.F."/>
        </authorList>
    </citation>
    <scope>NUCLEOTIDE SEQUENCE [LARGE SCALE GENOMIC DNA]</scope>
    <source>
        <strain evidence="2 3">FR1436</strain>
    </source>
</reference>
<dbReference type="EC" id="1.3.1.86" evidence="2"/>
<dbReference type="SUPFAM" id="SSF50129">
    <property type="entry name" value="GroES-like"/>
    <property type="match status" value="1"/>
</dbReference>
<evidence type="ECO:0000259" key="1">
    <source>
        <dbReference type="SMART" id="SM00829"/>
    </source>
</evidence>
<dbReference type="OrthoDB" id="3175656at2"/>
<dbReference type="InterPro" id="IPR011032">
    <property type="entry name" value="GroES-like_sf"/>
</dbReference>
<protein>
    <submittedName>
        <fullName evidence="2">Crotonyl-CoA reductase</fullName>
        <ecNumber evidence="2">1.3.1.86</ecNumber>
    </submittedName>
</protein>
<sequence>MHALTQRRYGGTETLVLDDLPTPSAGPREVLVRVRAAGVDRGTWHLMTGQPYATRLAFGLRRPKHPVLGRDLAGVVEQVGSEVTTVTVGEEVIGTANGSFAELAVVPETRLARKPAGLSFAEAAVLPVSGGTALQALRLARVGPGDRVLVIGASGGVGSYAVQVAVALGAEVTGVASGAKADLVRSLGATHVVDHTHEEIDQTDRRYHVIIDLAGLRPLSLLRRCLAPDGTLVVAGGEGGDRWLGGTHRQLGALALSAFTRQRLTALLSKERAADFAELSAMVERGTLRPTLERTYSLDEAPKAIEHLAAGHVRGKVAVVL</sequence>
<evidence type="ECO:0000313" key="3">
    <source>
        <dbReference type="Proteomes" id="UP000077868"/>
    </source>
</evidence>
<gene>
    <name evidence="2" type="primary">ccrA2</name>
    <name evidence="2" type="ORF">I601_0217</name>
</gene>
<organism evidence="2 3">
    <name type="scientific">Nocardioides dokdonensis FR1436</name>
    <dbReference type="NCBI Taxonomy" id="1300347"/>
    <lineage>
        <taxon>Bacteria</taxon>
        <taxon>Bacillati</taxon>
        <taxon>Actinomycetota</taxon>
        <taxon>Actinomycetes</taxon>
        <taxon>Propionibacteriales</taxon>
        <taxon>Nocardioidaceae</taxon>
        <taxon>Nocardioides</taxon>
    </lineage>
</organism>
<dbReference type="PANTHER" id="PTHR11695:SF294">
    <property type="entry name" value="RETICULON-4-INTERACTING PROTEIN 1, MITOCHONDRIAL"/>
    <property type="match status" value="1"/>
</dbReference>
<dbReference type="STRING" id="1300347.I601_0217"/>
<keyword evidence="2" id="KW-0560">Oxidoreductase</keyword>
<dbReference type="CDD" id="cd08267">
    <property type="entry name" value="MDR1"/>
    <property type="match status" value="1"/>
</dbReference>
<dbReference type="InterPro" id="IPR020843">
    <property type="entry name" value="ER"/>
</dbReference>
<dbReference type="InterPro" id="IPR013154">
    <property type="entry name" value="ADH-like_N"/>
</dbReference>
<dbReference type="Gene3D" id="3.40.50.720">
    <property type="entry name" value="NAD(P)-binding Rossmann-like Domain"/>
    <property type="match status" value="1"/>
</dbReference>
<dbReference type="RefSeq" id="WP_068105294.1">
    <property type="nucleotide sequence ID" value="NZ_CP015079.1"/>
</dbReference>
<dbReference type="Pfam" id="PF13602">
    <property type="entry name" value="ADH_zinc_N_2"/>
    <property type="match status" value="1"/>
</dbReference>
<proteinExistence type="predicted"/>
<dbReference type="InterPro" id="IPR036291">
    <property type="entry name" value="NAD(P)-bd_dom_sf"/>
</dbReference>
<dbReference type="Pfam" id="PF08240">
    <property type="entry name" value="ADH_N"/>
    <property type="match status" value="1"/>
</dbReference>
<dbReference type="Gene3D" id="3.90.180.10">
    <property type="entry name" value="Medium-chain alcohol dehydrogenases, catalytic domain"/>
    <property type="match status" value="1"/>
</dbReference>
<accession>A0A1A9GGL2</accession>